<name>A0A024GFV0_9STRA</name>
<dbReference type="EMBL" id="CAIX01000103">
    <property type="protein sequence ID" value="CCI45638.1"/>
    <property type="molecule type" value="Genomic_DNA"/>
</dbReference>
<evidence type="ECO:0000313" key="3">
    <source>
        <dbReference type="EMBL" id="CCI45638.1"/>
    </source>
</evidence>
<feature type="transmembrane region" description="Helical" evidence="1">
    <location>
        <begin position="134"/>
        <end position="155"/>
    </location>
</feature>
<protein>
    <submittedName>
        <fullName evidence="3">Uncharacterized protein</fullName>
    </submittedName>
</protein>
<evidence type="ECO:0000313" key="4">
    <source>
        <dbReference type="Proteomes" id="UP000053237"/>
    </source>
</evidence>
<dbReference type="AlphaFoldDB" id="A0A024GFV0"/>
<keyword evidence="1" id="KW-0472">Membrane</keyword>
<feature type="chain" id="PRO_5001532452" evidence="2">
    <location>
        <begin position="23"/>
        <end position="188"/>
    </location>
</feature>
<accession>A0A024GFV0</accession>
<sequence length="188" mass="21403">MRFVFWSVLSILHWTLPDSVTSEDILAQETIEKPINVRGANQQTVENDAKAINSMNKLVYDAEVKLLCEHIGDCHSCPASEKDEVHCVKTGYRQELSCMKKDFDTITEPGKLTIKTREIKFKACTPRDTTSSTLIRVLLFEMLMVVTLVGAVGALNKEKRKHLSRFDLRQDSRQRKPFLDSASNKNDD</sequence>
<reference evidence="3 4" key="1">
    <citation type="submission" date="2012-05" db="EMBL/GenBank/DDBJ databases">
        <title>Recombination and specialization in a pathogen metapopulation.</title>
        <authorList>
            <person name="Gardiner A."/>
            <person name="Kemen E."/>
            <person name="Schultz-Larsen T."/>
            <person name="MacLean D."/>
            <person name="Van Oosterhout C."/>
            <person name="Jones J.D.G."/>
        </authorList>
    </citation>
    <scope>NUCLEOTIDE SEQUENCE [LARGE SCALE GENOMIC DNA]</scope>
    <source>
        <strain evidence="3 4">Ac Nc2</strain>
    </source>
</reference>
<evidence type="ECO:0000256" key="1">
    <source>
        <dbReference type="SAM" id="Phobius"/>
    </source>
</evidence>
<proteinExistence type="predicted"/>
<keyword evidence="1" id="KW-0812">Transmembrane</keyword>
<feature type="signal peptide" evidence="2">
    <location>
        <begin position="1"/>
        <end position="22"/>
    </location>
</feature>
<organism evidence="3 4">
    <name type="scientific">Albugo candida</name>
    <dbReference type="NCBI Taxonomy" id="65357"/>
    <lineage>
        <taxon>Eukaryota</taxon>
        <taxon>Sar</taxon>
        <taxon>Stramenopiles</taxon>
        <taxon>Oomycota</taxon>
        <taxon>Peronosporomycetes</taxon>
        <taxon>Albuginales</taxon>
        <taxon>Albuginaceae</taxon>
        <taxon>Albugo</taxon>
    </lineage>
</organism>
<evidence type="ECO:0000256" key="2">
    <source>
        <dbReference type="SAM" id="SignalP"/>
    </source>
</evidence>
<gene>
    <name evidence="3" type="ORF">BN9_065350</name>
</gene>
<comment type="caution">
    <text evidence="3">The sequence shown here is derived from an EMBL/GenBank/DDBJ whole genome shotgun (WGS) entry which is preliminary data.</text>
</comment>
<keyword evidence="2" id="KW-0732">Signal</keyword>
<dbReference type="InParanoid" id="A0A024GFV0"/>
<dbReference type="OrthoDB" id="164912at2759"/>
<dbReference type="Proteomes" id="UP000053237">
    <property type="component" value="Unassembled WGS sequence"/>
</dbReference>
<keyword evidence="1" id="KW-1133">Transmembrane helix</keyword>
<keyword evidence="4" id="KW-1185">Reference proteome</keyword>